<organism evidence="2 3">
    <name type="scientific">Phytophthora cactorum</name>
    <dbReference type="NCBI Taxonomy" id="29920"/>
    <lineage>
        <taxon>Eukaryota</taxon>
        <taxon>Sar</taxon>
        <taxon>Stramenopiles</taxon>
        <taxon>Oomycota</taxon>
        <taxon>Peronosporomycetes</taxon>
        <taxon>Peronosporales</taxon>
        <taxon>Peronosporaceae</taxon>
        <taxon>Phytophthora</taxon>
    </lineage>
</organism>
<sequence length="111" mass="12731">MGAFSFFAHKNGLSLLEILPPELDKAAETNRFRHMHQLQHWIMSTLEQLREMTKSEWNNEQVALIRKVQQFITAHLADATLQTAADHVGLHPAYLSALFKNKASENISEYL</sequence>
<accession>A0A8T0ZSJ6</accession>
<feature type="domain" description="HTH araC/xylS-type" evidence="1">
    <location>
        <begin position="66"/>
        <end position="111"/>
    </location>
</feature>
<evidence type="ECO:0000313" key="3">
    <source>
        <dbReference type="Proteomes" id="UP000774804"/>
    </source>
</evidence>
<comment type="caution">
    <text evidence="2">The sequence shown here is derived from an EMBL/GenBank/DDBJ whole genome shotgun (WGS) entry which is preliminary data.</text>
</comment>
<evidence type="ECO:0000259" key="1">
    <source>
        <dbReference type="PROSITE" id="PS01124"/>
    </source>
</evidence>
<dbReference type="AlphaFoldDB" id="A0A8T0ZSJ6"/>
<dbReference type="InterPro" id="IPR018060">
    <property type="entry name" value="HTH_AraC"/>
</dbReference>
<dbReference type="GO" id="GO:0003700">
    <property type="term" value="F:DNA-binding transcription factor activity"/>
    <property type="evidence" value="ECO:0007669"/>
    <property type="project" value="InterPro"/>
</dbReference>
<proteinExistence type="predicted"/>
<evidence type="ECO:0000313" key="2">
    <source>
        <dbReference type="EMBL" id="KAG2864933.1"/>
    </source>
</evidence>
<dbReference type="Proteomes" id="UP000774804">
    <property type="component" value="Unassembled WGS sequence"/>
</dbReference>
<dbReference type="GO" id="GO:0043565">
    <property type="term" value="F:sequence-specific DNA binding"/>
    <property type="evidence" value="ECO:0007669"/>
    <property type="project" value="InterPro"/>
</dbReference>
<dbReference type="PROSITE" id="PS01124">
    <property type="entry name" value="HTH_ARAC_FAMILY_2"/>
    <property type="match status" value="1"/>
</dbReference>
<gene>
    <name evidence="2" type="ORF">PC115_g25539</name>
</gene>
<reference evidence="2" key="1">
    <citation type="submission" date="2018-10" db="EMBL/GenBank/DDBJ databases">
        <title>Effector identification in a new, highly contiguous assembly of the strawberry crown rot pathogen Phytophthora cactorum.</title>
        <authorList>
            <person name="Armitage A.D."/>
            <person name="Nellist C.F."/>
            <person name="Bates H."/>
            <person name="Vickerstaff R.J."/>
            <person name="Harrison R.J."/>
        </authorList>
    </citation>
    <scope>NUCLEOTIDE SEQUENCE</scope>
    <source>
        <strain evidence="2">4032</strain>
    </source>
</reference>
<dbReference type="EMBL" id="RCMI01005119">
    <property type="protein sequence ID" value="KAG2864933.1"/>
    <property type="molecule type" value="Genomic_DNA"/>
</dbReference>
<protein>
    <recommendedName>
        <fullName evidence="1">HTH araC/xylS-type domain-containing protein</fullName>
    </recommendedName>
</protein>
<name>A0A8T0ZSJ6_9STRA</name>
<dbReference type="Gene3D" id="1.10.10.60">
    <property type="entry name" value="Homeodomain-like"/>
    <property type="match status" value="1"/>
</dbReference>